<dbReference type="Gene3D" id="3.20.20.70">
    <property type="entry name" value="Aldolase class I"/>
    <property type="match status" value="1"/>
</dbReference>
<protein>
    <submittedName>
        <fullName evidence="2">Endo alpha-1,4 polygalactosaminidase</fullName>
    </submittedName>
</protein>
<dbReference type="Pfam" id="PF03537">
    <property type="entry name" value="Glyco_hydro_114"/>
    <property type="match status" value="1"/>
</dbReference>
<dbReference type="InterPro" id="IPR004352">
    <property type="entry name" value="GH114_TIM-barrel"/>
</dbReference>
<dbReference type="InterPro" id="IPR017853">
    <property type="entry name" value="GH"/>
</dbReference>
<keyword evidence="3" id="KW-1185">Reference proteome</keyword>
<name>A0ABS3K392_9HYPH</name>
<dbReference type="EMBL" id="JADIJS010000003">
    <property type="protein sequence ID" value="MBO1041377.1"/>
    <property type="molecule type" value="Genomic_DNA"/>
</dbReference>
<dbReference type="SUPFAM" id="SSF51445">
    <property type="entry name" value="(Trans)glycosidases"/>
    <property type="match status" value="1"/>
</dbReference>
<reference evidence="2 3" key="1">
    <citation type="submission" date="2020-10" db="EMBL/GenBank/DDBJ databases">
        <title>Genomic characterization of underground lake bacteria from Wind Cave National Park: Insight into the archetypical LuxI/LuxR and identification of LuxR solos.</title>
        <authorList>
            <person name="Wengert P.C."/>
            <person name="Savka M.A."/>
        </authorList>
    </citation>
    <scope>NUCLEOTIDE SEQUENCE [LARGE SCALE GENOMIC DNA]</scope>
    <source>
        <strain evidence="2 3">SD316</strain>
    </source>
</reference>
<gene>
    <name evidence="2" type="ORF">IPV26_17040</name>
</gene>
<dbReference type="Proteomes" id="UP000718278">
    <property type="component" value="Unassembled WGS sequence"/>
</dbReference>
<dbReference type="PANTHER" id="PTHR35273:SF2">
    <property type="entry name" value="ALPHA-GALACTOSIDASE"/>
    <property type="match status" value="1"/>
</dbReference>
<evidence type="ECO:0000259" key="1">
    <source>
        <dbReference type="Pfam" id="PF03537"/>
    </source>
</evidence>
<sequence>MNYRMHPVLTVLVAGATSLLLTPSSTETEPLPDNGVVDYQLGGAYPPVSEVTVVVRDSTDNPAPQLFNICYVNGFQTQPGVPWPESLLVPGAEGKPLVDPGWPDEFLLDVSTEMRRELNLALVMRAIDMCGEKGFDAIEFDNLDSYTRSRGYLKQADALAFAKLLVNSAKKWRLPAAGLALI</sequence>
<feature type="domain" description="Glycoside-hydrolase family GH114 TIM-barrel" evidence="1">
    <location>
        <begin position="38"/>
        <end position="179"/>
    </location>
</feature>
<dbReference type="InterPro" id="IPR013785">
    <property type="entry name" value="Aldolase_TIM"/>
</dbReference>
<evidence type="ECO:0000313" key="2">
    <source>
        <dbReference type="EMBL" id="MBO1041377.1"/>
    </source>
</evidence>
<evidence type="ECO:0000313" key="3">
    <source>
        <dbReference type="Proteomes" id="UP000718278"/>
    </source>
</evidence>
<dbReference type="PANTHER" id="PTHR35273">
    <property type="entry name" value="ALPHA-1,4 POLYGALACTOSAMINIDASE, PUTATIVE (AFU_ORTHOLOGUE AFUA_3G07890)-RELATED"/>
    <property type="match status" value="1"/>
</dbReference>
<proteinExistence type="predicted"/>
<dbReference type="RefSeq" id="WP_207489658.1">
    <property type="nucleotide sequence ID" value="NZ_JADIJS010000003.1"/>
</dbReference>
<organism evidence="2 3">
    <name type="scientific">Brucella pituitosa</name>
    <dbReference type="NCBI Taxonomy" id="571256"/>
    <lineage>
        <taxon>Bacteria</taxon>
        <taxon>Pseudomonadati</taxon>
        <taxon>Pseudomonadota</taxon>
        <taxon>Alphaproteobacteria</taxon>
        <taxon>Hyphomicrobiales</taxon>
        <taxon>Brucellaceae</taxon>
        <taxon>Brucella/Ochrobactrum group</taxon>
        <taxon>Brucella</taxon>
    </lineage>
</organism>
<comment type="caution">
    <text evidence="2">The sequence shown here is derived from an EMBL/GenBank/DDBJ whole genome shotgun (WGS) entry which is preliminary data.</text>
</comment>
<accession>A0ABS3K392</accession>